<name>A0AAE0W1N4_9BIVA</name>
<reference evidence="2" key="1">
    <citation type="journal article" date="2021" name="Genome Biol. Evol.">
        <title>A High-Quality Reference Genome for a Parasitic Bivalve with Doubly Uniparental Inheritance (Bivalvia: Unionida).</title>
        <authorList>
            <person name="Smith C.H."/>
        </authorList>
    </citation>
    <scope>NUCLEOTIDE SEQUENCE</scope>
    <source>
        <strain evidence="2">CHS0354</strain>
    </source>
</reference>
<gene>
    <name evidence="2" type="ORF">CHS0354_038092</name>
</gene>
<reference evidence="2" key="3">
    <citation type="submission" date="2023-05" db="EMBL/GenBank/DDBJ databases">
        <authorList>
            <person name="Smith C.H."/>
        </authorList>
    </citation>
    <scope>NUCLEOTIDE SEQUENCE</scope>
    <source>
        <strain evidence="2">CHS0354</strain>
        <tissue evidence="2">Mantle</tissue>
    </source>
</reference>
<comment type="caution">
    <text evidence="2">The sequence shown here is derived from an EMBL/GenBank/DDBJ whole genome shotgun (WGS) entry which is preliminary data.</text>
</comment>
<sequence>MVPQNFFIPIPTMSRKGREKNLQMIMESPLQIVPRTPQIYCGGHHDYIFRPSPLEAVVPELVLVQSENETEDQTEDYLVPHTPKSVVQSSDRQWKIPSLPAKRFYSSPFVNSPYMRKRRCSKDSDLQEQIVPVTPMTPLTPSASIKKQTDEINKSPYITTPKRQSILKQRKTTHFPRPPHDCHNLDLFDDSDIFG</sequence>
<proteinExistence type="predicted"/>
<evidence type="ECO:0000313" key="3">
    <source>
        <dbReference type="Proteomes" id="UP001195483"/>
    </source>
</evidence>
<feature type="compositionally biased region" description="Polar residues" evidence="1">
    <location>
        <begin position="137"/>
        <end position="146"/>
    </location>
</feature>
<accession>A0AAE0W1N4</accession>
<dbReference type="AlphaFoldDB" id="A0AAE0W1N4"/>
<dbReference type="EMBL" id="JAEAOA010002223">
    <property type="protein sequence ID" value="KAK3597167.1"/>
    <property type="molecule type" value="Genomic_DNA"/>
</dbReference>
<dbReference type="Proteomes" id="UP001195483">
    <property type="component" value="Unassembled WGS sequence"/>
</dbReference>
<keyword evidence="3" id="KW-1185">Reference proteome</keyword>
<evidence type="ECO:0000256" key="1">
    <source>
        <dbReference type="SAM" id="MobiDB-lite"/>
    </source>
</evidence>
<organism evidence="2 3">
    <name type="scientific">Potamilus streckersoni</name>
    <dbReference type="NCBI Taxonomy" id="2493646"/>
    <lineage>
        <taxon>Eukaryota</taxon>
        <taxon>Metazoa</taxon>
        <taxon>Spiralia</taxon>
        <taxon>Lophotrochozoa</taxon>
        <taxon>Mollusca</taxon>
        <taxon>Bivalvia</taxon>
        <taxon>Autobranchia</taxon>
        <taxon>Heteroconchia</taxon>
        <taxon>Palaeoheterodonta</taxon>
        <taxon>Unionida</taxon>
        <taxon>Unionoidea</taxon>
        <taxon>Unionidae</taxon>
        <taxon>Ambleminae</taxon>
        <taxon>Lampsilini</taxon>
        <taxon>Potamilus</taxon>
    </lineage>
</organism>
<feature type="region of interest" description="Disordered" evidence="1">
    <location>
        <begin position="135"/>
        <end position="155"/>
    </location>
</feature>
<reference evidence="2" key="2">
    <citation type="journal article" date="2021" name="Genome Biol. Evol.">
        <title>Developing a high-quality reference genome for a parasitic bivalve with doubly uniparental inheritance (Bivalvia: Unionida).</title>
        <authorList>
            <person name="Smith C.H."/>
        </authorList>
    </citation>
    <scope>NUCLEOTIDE SEQUENCE</scope>
    <source>
        <strain evidence="2">CHS0354</strain>
        <tissue evidence="2">Mantle</tissue>
    </source>
</reference>
<protein>
    <submittedName>
        <fullName evidence="2">Uncharacterized protein</fullName>
    </submittedName>
</protein>
<evidence type="ECO:0000313" key="2">
    <source>
        <dbReference type="EMBL" id="KAK3597167.1"/>
    </source>
</evidence>